<dbReference type="GO" id="GO:0005634">
    <property type="term" value="C:nucleus"/>
    <property type="evidence" value="ECO:0007669"/>
    <property type="project" value="UniProtKB-SubCell"/>
</dbReference>
<reference evidence="5" key="1">
    <citation type="submission" date="2021-01" db="EMBL/GenBank/DDBJ databases">
        <authorList>
            <person name="Corre E."/>
            <person name="Pelletier E."/>
            <person name="Niang G."/>
            <person name="Scheremetjew M."/>
            <person name="Finn R."/>
            <person name="Kale V."/>
            <person name="Holt S."/>
            <person name="Cochrane G."/>
            <person name="Meng A."/>
            <person name="Brown T."/>
            <person name="Cohen L."/>
        </authorList>
    </citation>
    <scope>NUCLEOTIDE SEQUENCE</scope>
    <source>
        <strain evidence="5">CCMP1594</strain>
    </source>
</reference>
<evidence type="ECO:0000256" key="1">
    <source>
        <dbReference type="ARBA" id="ARBA00023242"/>
    </source>
</evidence>
<proteinExistence type="predicted"/>
<feature type="compositionally biased region" description="Pro residues" evidence="3">
    <location>
        <begin position="61"/>
        <end position="77"/>
    </location>
</feature>
<evidence type="ECO:0000313" key="5">
    <source>
        <dbReference type="EMBL" id="CAE0843676.1"/>
    </source>
</evidence>
<evidence type="ECO:0000256" key="2">
    <source>
        <dbReference type="PROSITE-ProRule" id="PRU00358"/>
    </source>
</evidence>
<feature type="domain" description="YDG" evidence="4">
    <location>
        <begin position="132"/>
        <end position="279"/>
    </location>
</feature>
<protein>
    <recommendedName>
        <fullName evidence="4">YDG domain-containing protein</fullName>
    </recommendedName>
</protein>
<keyword evidence="1 2" id="KW-0539">Nucleus</keyword>
<dbReference type="InterPro" id="IPR015947">
    <property type="entry name" value="PUA-like_sf"/>
</dbReference>
<feature type="compositionally biased region" description="Basic residues" evidence="3">
    <location>
        <begin position="42"/>
        <end position="53"/>
    </location>
</feature>
<name>A0A7S4GQE9_9EUGL</name>
<organism evidence="5">
    <name type="scientific">Eutreptiella gymnastica</name>
    <dbReference type="NCBI Taxonomy" id="73025"/>
    <lineage>
        <taxon>Eukaryota</taxon>
        <taxon>Discoba</taxon>
        <taxon>Euglenozoa</taxon>
        <taxon>Euglenida</taxon>
        <taxon>Spirocuta</taxon>
        <taxon>Euglenophyceae</taxon>
        <taxon>Eutreptiales</taxon>
        <taxon>Eutreptiaceae</taxon>
        <taxon>Eutreptiella</taxon>
    </lineage>
</organism>
<dbReference type="Pfam" id="PF02182">
    <property type="entry name" value="SAD_SRA"/>
    <property type="match status" value="1"/>
</dbReference>
<dbReference type="EMBL" id="HBJA01153275">
    <property type="protein sequence ID" value="CAE0843676.1"/>
    <property type="molecule type" value="Transcribed_RNA"/>
</dbReference>
<evidence type="ECO:0000259" key="4">
    <source>
        <dbReference type="PROSITE" id="PS51015"/>
    </source>
</evidence>
<comment type="subcellular location">
    <subcellularLocation>
        <location evidence="2">Nucleus</location>
    </subcellularLocation>
</comment>
<accession>A0A7S4GQE9</accession>
<dbReference type="Gene3D" id="2.30.280.10">
    <property type="entry name" value="SRA-YDG"/>
    <property type="match status" value="1"/>
</dbReference>
<dbReference type="SUPFAM" id="SSF88697">
    <property type="entry name" value="PUA domain-like"/>
    <property type="match status" value="1"/>
</dbReference>
<gene>
    <name evidence="5" type="ORF">EGYM00163_LOCUS52402</name>
</gene>
<feature type="compositionally biased region" description="Basic and acidic residues" evidence="3">
    <location>
        <begin position="89"/>
        <end position="101"/>
    </location>
</feature>
<dbReference type="PROSITE" id="PS51015">
    <property type="entry name" value="YDG"/>
    <property type="match status" value="1"/>
</dbReference>
<feature type="region of interest" description="Disordered" evidence="3">
    <location>
        <begin position="39"/>
        <end position="101"/>
    </location>
</feature>
<dbReference type="GO" id="GO:0061630">
    <property type="term" value="F:ubiquitin protein ligase activity"/>
    <property type="evidence" value="ECO:0007669"/>
    <property type="project" value="TreeGrafter"/>
</dbReference>
<evidence type="ECO:0000256" key="3">
    <source>
        <dbReference type="SAM" id="MobiDB-lite"/>
    </source>
</evidence>
<dbReference type="InterPro" id="IPR003105">
    <property type="entry name" value="SRA_YDG"/>
</dbReference>
<dbReference type="SMART" id="SM00466">
    <property type="entry name" value="SRA"/>
    <property type="match status" value="1"/>
</dbReference>
<dbReference type="PANTHER" id="PTHR14140:SF27">
    <property type="entry name" value="OS04G0289800 PROTEIN"/>
    <property type="match status" value="1"/>
</dbReference>
<sequence length="293" mass="32828">MTVMTWAESLSELEQVQAENIKRNKRLLEELGVDAVCQSFAKKQKPGTPRRRAQPKDDEPVSPPRRSPRSPASPPQPLYTAGVSLDFGEQEKKEKAKSDAELRKHGYKVRREGGGGLRWRGECYGLVDGVPVGTVFGAGDWQREGRKEMTDTGFHVPMVQPEFLEPNGGCYALILNNDNGSSRDEGETVWYAGSGGRHRGQNRTAKQSFHQDWSNTVNSALKLTCEKRLPVRVIRGPKLSSKFKPAEGGYRYDGLYNVEKAFMEVNSDRLKVCMFQLVRHQGQPPLPVTKKAK</sequence>
<dbReference type="PANTHER" id="PTHR14140">
    <property type="entry name" value="E3 UBIQUITIN-PROTEIN LIGASE UHRF-RELATED"/>
    <property type="match status" value="1"/>
</dbReference>
<dbReference type="GO" id="GO:0044027">
    <property type="term" value="P:negative regulation of gene expression via chromosomal CpG island methylation"/>
    <property type="evidence" value="ECO:0007669"/>
    <property type="project" value="TreeGrafter"/>
</dbReference>
<dbReference type="InterPro" id="IPR036987">
    <property type="entry name" value="SRA-YDG_sf"/>
</dbReference>
<dbReference type="AlphaFoldDB" id="A0A7S4GQE9"/>
<dbReference type="GO" id="GO:0016567">
    <property type="term" value="P:protein ubiquitination"/>
    <property type="evidence" value="ECO:0007669"/>
    <property type="project" value="TreeGrafter"/>
</dbReference>
<dbReference type="InterPro" id="IPR045134">
    <property type="entry name" value="UHRF1/2-like"/>
</dbReference>